<name>A0A8E2F2B9_9PEZI</name>
<accession>A0A8E2F2B9</accession>
<reference evidence="2 3" key="1">
    <citation type="journal article" date="2016" name="Nat. Commun.">
        <title>Ectomycorrhizal ecology is imprinted in the genome of the dominant symbiotic fungus Cenococcum geophilum.</title>
        <authorList>
            <consortium name="DOE Joint Genome Institute"/>
            <person name="Peter M."/>
            <person name="Kohler A."/>
            <person name="Ohm R.A."/>
            <person name="Kuo A."/>
            <person name="Krutzmann J."/>
            <person name="Morin E."/>
            <person name="Arend M."/>
            <person name="Barry K.W."/>
            <person name="Binder M."/>
            <person name="Choi C."/>
            <person name="Clum A."/>
            <person name="Copeland A."/>
            <person name="Grisel N."/>
            <person name="Haridas S."/>
            <person name="Kipfer T."/>
            <person name="LaButti K."/>
            <person name="Lindquist E."/>
            <person name="Lipzen A."/>
            <person name="Maire R."/>
            <person name="Meier B."/>
            <person name="Mihaltcheva S."/>
            <person name="Molinier V."/>
            <person name="Murat C."/>
            <person name="Poggeler S."/>
            <person name="Quandt C.A."/>
            <person name="Sperisen C."/>
            <person name="Tritt A."/>
            <person name="Tisserant E."/>
            <person name="Crous P.W."/>
            <person name="Henrissat B."/>
            <person name="Nehls U."/>
            <person name="Egli S."/>
            <person name="Spatafora J.W."/>
            <person name="Grigoriev I.V."/>
            <person name="Martin F.M."/>
        </authorList>
    </citation>
    <scope>NUCLEOTIDE SEQUENCE [LARGE SCALE GENOMIC DNA]</scope>
    <source>
        <strain evidence="2 3">CBS 207.34</strain>
    </source>
</reference>
<dbReference type="InterPro" id="IPR046797">
    <property type="entry name" value="PDDEXK_12"/>
</dbReference>
<dbReference type="Pfam" id="PF20516">
    <property type="entry name" value="PDDEXK_12"/>
    <property type="match status" value="1"/>
</dbReference>
<dbReference type="Proteomes" id="UP000250140">
    <property type="component" value="Unassembled WGS sequence"/>
</dbReference>
<evidence type="ECO:0000313" key="2">
    <source>
        <dbReference type="EMBL" id="OCL09256.1"/>
    </source>
</evidence>
<evidence type="ECO:0000313" key="3">
    <source>
        <dbReference type="Proteomes" id="UP000250140"/>
    </source>
</evidence>
<dbReference type="OrthoDB" id="4161186at2759"/>
<evidence type="ECO:0000259" key="1">
    <source>
        <dbReference type="Pfam" id="PF20516"/>
    </source>
</evidence>
<organism evidence="2 3">
    <name type="scientific">Glonium stellatum</name>
    <dbReference type="NCBI Taxonomy" id="574774"/>
    <lineage>
        <taxon>Eukaryota</taxon>
        <taxon>Fungi</taxon>
        <taxon>Dikarya</taxon>
        <taxon>Ascomycota</taxon>
        <taxon>Pezizomycotina</taxon>
        <taxon>Dothideomycetes</taxon>
        <taxon>Pleosporomycetidae</taxon>
        <taxon>Gloniales</taxon>
        <taxon>Gloniaceae</taxon>
        <taxon>Glonium</taxon>
    </lineage>
</organism>
<keyword evidence="3" id="KW-1185">Reference proteome</keyword>
<dbReference type="AlphaFoldDB" id="A0A8E2F2B9"/>
<dbReference type="EMBL" id="KV749473">
    <property type="protein sequence ID" value="OCL09256.1"/>
    <property type="molecule type" value="Genomic_DNA"/>
</dbReference>
<sequence>MQDAYTSTVPMVCGIEVKEAGGDYEAMMQLAIWSAAGLEKVKRLGRIQSNDLPPFIGWTSVGNEWKAHLSWMNSSGHLTMGPLRPINYDTGSLYGIFVLFQLISRSCSYLTLEYLPWLLREVLGPLALP</sequence>
<feature type="domain" description="PD-(D/E)XK nuclease-like" evidence="1">
    <location>
        <begin position="7"/>
        <end position="114"/>
    </location>
</feature>
<gene>
    <name evidence="2" type="ORF">AOQ84DRAFT_25690</name>
</gene>
<proteinExistence type="predicted"/>
<protein>
    <recommendedName>
        <fullName evidence="1">PD-(D/E)XK nuclease-like domain-containing protein</fullName>
    </recommendedName>
</protein>